<name>A0A645CD53_9ZZZZ</name>
<dbReference type="EMBL" id="VSSQ01026272">
    <property type="protein sequence ID" value="MPM74906.1"/>
    <property type="molecule type" value="Genomic_DNA"/>
</dbReference>
<reference evidence="1" key="1">
    <citation type="submission" date="2019-08" db="EMBL/GenBank/DDBJ databases">
        <authorList>
            <person name="Kucharzyk K."/>
            <person name="Murdoch R.W."/>
            <person name="Higgins S."/>
            <person name="Loffler F."/>
        </authorList>
    </citation>
    <scope>NUCLEOTIDE SEQUENCE</scope>
</reference>
<evidence type="ECO:0000313" key="1">
    <source>
        <dbReference type="EMBL" id="MPM74906.1"/>
    </source>
</evidence>
<proteinExistence type="predicted"/>
<gene>
    <name evidence="1" type="ORF">SDC9_121895</name>
</gene>
<sequence>MIQNLRMRTVKLLSRLIHPLVEEGVITVGEEQILLSNIKHLVKKGDLLPDMMPKLIDRNEAAAMLGLGLSNFKKLENEHAFPFQRKMIGSSIRYRNSNYIGQDYGTYNGQPLTLEVARRFFNCPSDTGYAKNAYSSVAEYNTSYFFFIHAKLSFWAGNYPSTREDYARNTVSGVDTNPNNFIVGDNYPTAYQPTYSAPISWSRYHQNGVNLLHLGGHVGFVTFSAFPAGKSIGINTTPILDDQQ</sequence>
<organism evidence="1">
    <name type="scientific">bioreactor metagenome</name>
    <dbReference type="NCBI Taxonomy" id="1076179"/>
    <lineage>
        <taxon>unclassified sequences</taxon>
        <taxon>metagenomes</taxon>
        <taxon>ecological metagenomes</taxon>
    </lineage>
</organism>
<accession>A0A645CD53</accession>
<dbReference type="AlphaFoldDB" id="A0A645CD53"/>
<protein>
    <submittedName>
        <fullName evidence="1">Uncharacterized protein</fullName>
    </submittedName>
</protein>
<comment type="caution">
    <text evidence="1">The sequence shown here is derived from an EMBL/GenBank/DDBJ whole genome shotgun (WGS) entry which is preliminary data.</text>
</comment>